<reference evidence="8 9" key="1">
    <citation type="submission" date="2018-08" db="EMBL/GenBank/DDBJ databases">
        <title>Henriciella mobilis sp. nov., isolated from seawater.</title>
        <authorList>
            <person name="Cheng H."/>
            <person name="Wu Y.-H."/>
            <person name="Xu X.-W."/>
            <person name="Guo L.-L."/>
        </authorList>
    </citation>
    <scope>NUCLEOTIDE SEQUENCE [LARGE SCALE GENOMIC DNA]</scope>
    <source>
        <strain evidence="8 9">JN25</strain>
    </source>
</reference>
<dbReference type="PANTHER" id="PTHR10491:SF4">
    <property type="entry name" value="METHIONINE ADENOSYLTRANSFERASE 2 SUBUNIT BETA"/>
    <property type="match status" value="1"/>
</dbReference>
<evidence type="ECO:0000259" key="7">
    <source>
        <dbReference type="Pfam" id="PF04321"/>
    </source>
</evidence>
<dbReference type="Gene3D" id="3.40.50.720">
    <property type="entry name" value="NAD(P)-binding Rossmann-like Domain"/>
    <property type="match status" value="1"/>
</dbReference>
<keyword evidence="6" id="KW-0521">NADP</keyword>
<comment type="caution">
    <text evidence="8">The sequence shown here is derived from an EMBL/GenBank/DDBJ whole genome shotgun (WGS) entry which is preliminary data.</text>
</comment>
<keyword evidence="9" id="KW-1185">Reference proteome</keyword>
<dbReference type="EC" id="1.1.1.133" evidence="3 6"/>
<dbReference type="SUPFAM" id="SSF51735">
    <property type="entry name" value="NAD(P)-binding Rossmann-fold domains"/>
    <property type="match status" value="1"/>
</dbReference>
<proteinExistence type="inferred from homology"/>
<comment type="cofactor">
    <cofactor evidence="6">
        <name>Mg(2+)</name>
        <dbReference type="ChEBI" id="CHEBI:18420"/>
    </cofactor>
    <text evidence="6">Binds 1 Mg(2+) ion per monomer.</text>
</comment>
<evidence type="ECO:0000256" key="2">
    <source>
        <dbReference type="ARBA" id="ARBA00010944"/>
    </source>
</evidence>
<dbReference type="UniPathway" id="UPA00124"/>
<evidence type="ECO:0000256" key="1">
    <source>
        <dbReference type="ARBA" id="ARBA00004781"/>
    </source>
</evidence>
<feature type="domain" description="RmlD-like substrate binding" evidence="7">
    <location>
        <begin position="6"/>
        <end position="285"/>
    </location>
</feature>
<dbReference type="GO" id="GO:0008831">
    <property type="term" value="F:dTDP-4-dehydrorhamnose reductase activity"/>
    <property type="evidence" value="ECO:0007669"/>
    <property type="project" value="UniProtKB-EC"/>
</dbReference>
<dbReference type="InterPro" id="IPR036291">
    <property type="entry name" value="NAD(P)-bd_dom_sf"/>
</dbReference>
<dbReference type="CDD" id="cd05254">
    <property type="entry name" value="dTDP_HR_like_SDR_e"/>
    <property type="match status" value="1"/>
</dbReference>
<evidence type="ECO:0000313" key="8">
    <source>
        <dbReference type="EMBL" id="RIJ32337.1"/>
    </source>
</evidence>
<comment type="catalytic activity">
    <reaction evidence="5 6">
        <text>dTDP-beta-L-rhamnose + NADP(+) = dTDP-4-dehydro-beta-L-rhamnose + NADPH + H(+)</text>
        <dbReference type="Rhea" id="RHEA:21796"/>
        <dbReference type="ChEBI" id="CHEBI:15378"/>
        <dbReference type="ChEBI" id="CHEBI:57510"/>
        <dbReference type="ChEBI" id="CHEBI:57783"/>
        <dbReference type="ChEBI" id="CHEBI:58349"/>
        <dbReference type="ChEBI" id="CHEBI:62830"/>
        <dbReference type="EC" id="1.1.1.133"/>
    </reaction>
</comment>
<dbReference type="EMBL" id="QWFX01000005">
    <property type="protein sequence ID" value="RIJ32337.1"/>
    <property type="molecule type" value="Genomic_DNA"/>
</dbReference>
<accession>A0A399RR08</accession>
<protein>
    <recommendedName>
        <fullName evidence="4 6">dTDP-4-dehydrorhamnose reductase</fullName>
        <ecNumber evidence="3 6">1.1.1.133</ecNumber>
    </recommendedName>
</protein>
<dbReference type="GO" id="GO:0019305">
    <property type="term" value="P:dTDP-rhamnose biosynthetic process"/>
    <property type="evidence" value="ECO:0007669"/>
    <property type="project" value="UniProtKB-UniPathway"/>
</dbReference>
<evidence type="ECO:0000256" key="3">
    <source>
        <dbReference type="ARBA" id="ARBA00012929"/>
    </source>
</evidence>
<name>A0A399RR08_9PROT</name>
<keyword evidence="6" id="KW-0560">Oxidoreductase</keyword>
<dbReference type="PANTHER" id="PTHR10491">
    <property type="entry name" value="DTDP-4-DEHYDRORHAMNOSE REDUCTASE"/>
    <property type="match status" value="1"/>
</dbReference>
<dbReference type="OrthoDB" id="9803892at2"/>
<organism evidence="8 9">
    <name type="scientific">Henriciella mobilis</name>
    <dbReference type="NCBI Taxonomy" id="2305467"/>
    <lineage>
        <taxon>Bacteria</taxon>
        <taxon>Pseudomonadati</taxon>
        <taxon>Pseudomonadota</taxon>
        <taxon>Alphaproteobacteria</taxon>
        <taxon>Hyphomonadales</taxon>
        <taxon>Hyphomonadaceae</taxon>
        <taxon>Henriciella</taxon>
    </lineage>
</organism>
<comment type="pathway">
    <text evidence="1 6">Carbohydrate biosynthesis; dTDP-L-rhamnose biosynthesis.</text>
</comment>
<dbReference type="RefSeq" id="WP_119374418.1">
    <property type="nucleotide sequence ID" value="NZ_QWFX01000005.1"/>
</dbReference>
<evidence type="ECO:0000256" key="4">
    <source>
        <dbReference type="ARBA" id="ARBA00017099"/>
    </source>
</evidence>
<comment type="function">
    <text evidence="6">Catalyzes the reduction of dTDP-6-deoxy-L-lyxo-4-hexulose to yield dTDP-L-rhamnose.</text>
</comment>
<dbReference type="InterPro" id="IPR029903">
    <property type="entry name" value="RmlD-like-bd"/>
</dbReference>
<evidence type="ECO:0000256" key="6">
    <source>
        <dbReference type="RuleBase" id="RU364082"/>
    </source>
</evidence>
<gene>
    <name evidence="8" type="ORF">D1223_00265</name>
</gene>
<dbReference type="InterPro" id="IPR005913">
    <property type="entry name" value="dTDP_dehydrorham_reduct"/>
</dbReference>
<sequence length="289" mass="30266">MTDPQRILVAGGQGRLGKALGALGCTAPGRDRLDITDAAKTASVIEQTMPGVIINTAGFTNVDAAEAEPELARRINADGAGLLARLAAVSGIPLIHVSTDLVFSKGDPSKPIREKAATAPASVYGETKLEGEIQVRAAGGRHLVTRVSWLFGNDSMSFVAKILKLGREHETLRLVTDEYGRPTPFDALARQLVDLAGMMAGGRDLPSVLHLGSPGPVNRLEWAEQIFAVSAKLGGPAPKMEPVLGSAFKTPARRANGVVLDTSLADQLIGPMPDWRPACDASVKALLGA</sequence>
<dbReference type="Pfam" id="PF04321">
    <property type="entry name" value="RmlD_sub_bind"/>
    <property type="match status" value="1"/>
</dbReference>
<dbReference type="Gene3D" id="3.90.25.10">
    <property type="entry name" value="UDP-galactose 4-epimerase, domain 1"/>
    <property type="match status" value="1"/>
</dbReference>
<comment type="similarity">
    <text evidence="2 6">Belongs to the dTDP-4-dehydrorhamnose reductase family.</text>
</comment>
<dbReference type="AlphaFoldDB" id="A0A399RR08"/>
<evidence type="ECO:0000256" key="5">
    <source>
        <dbReference type="ARBA" id="ARBA00048200"/>
    </source>
</evidence>
<evidence type="ECO:0000313" key="9">
    <source>
        <dbReference type="Proteomes" id="UP000266385"/>
    </source>
</evidence>
<dbReference type="Proteomes" id="UP000266385">
    <property type="component" value="Unassembled WGS sequence"/>
</dbReference>